<dbReference type="FunCoup" id="A0A0D2X0D5">
    <property type="interactions" value="522"/>
</dbReference>
<keyword evidence="15" id="KW-0540">Nuclease</keyword>
<dbReference type="InterPro" id="IPR036691">
    <property type="entry name" value="Endo/exonu/phosph_ase_sf"/>
</dbReference>
<name>A0A0D2X0D5_CAPO3</name>
<keyword evidence="4" id="KW-0378">Hydrolase</keyword>
<feature type="compositionally biased region" description="Low complexity" evidence="13">
    <location>
        <begin position="617"/>
        <end position="628"/>
    </location>
</feature>
<evidence type="ECO:0000256" key="11">
    <source>
        <dbReference type="PROSITE-ProRule" id="PRU01343"/>
    </source>
</evidence>
<feature type="active site" description="Proton acceptor" evidence="8">
    <location>
        <position position="518"/>
    </location>
</feature>
<keyword evidence="7" id="KW-0539">Nucleus</keyword>
<dbReference type="GO" id="GO:0005634">
    <property type="term" value="C:nucleus"/>
    <property type="evidence" value="ECO:0007669"/>
    <property type="project" value="TreeGrafter"/>
</dbReference>
<dbReference type="GO" id="GO:0008311">
    <property type="term" value="F:double-stranded DNA 3'-5' DNA exonuclease activity"/>
    <property type="evidence" value="ECO:0007669"/>
    <property type="project" value="TreeGrafter"/>
</dbReference>
<evidence type="ECO:0000256" key="2">
    <source>
        <dbReference type="ARBA" id="ARBA00022723"/>
    </source>
</evidence>
<dbReference type="InterPro" id="IPR005135">
    <property type="entry name" value="Endo/exonuclease/phosphatase"/>
</dbReference>
<evidence type="ECO:0000256" key="13">
    <source>
        <dbReference type="SAM" id="MobiDB-lite"/>
    </source>
</evidence>
<dbReference type="EC" id="3.1.-.-" evidence="12"/>
<dbReference type="PANTHER" id="PTHR22748">
    <property type="entry name" value="AP ENDONUCLEASE"/>
    <property type="match status" value="1"/>
</dbReference>
<sequence>MADGQPRPLIATFNINGLRAVTGRTALTSFLRERRAAAAAAAGAGLGASGLDAPDPKQTGLGRPASSLAVAANGSEAVQSLNGAALAEAALADAPTDQHSLVVPRTNLREGESQSLGADAADAADATDATDASGVPESIGGDSLSETTARWPAQPPSSESSLKQPTPTLPAASASSSPPGLLGLGRSLDGAQASGFGPVRSQRSSLLFQLLDALQADIVCFQETKLTAAQVTEEMALVDGYDAFFSFSIAKDGYSGASWWMMQFSFVNWADWCSFWRFLLVGGEGLLTGVVTYCKKGIATPIAAQDGLTGRRVVKPPEPSSASVTSVPLQTGDVIKPDGLLPDYSDMDPTVLDALDSEGRCVVTDHDRFVLFNLYCPRADSAEGERMTFKQEFYRVLQLRVNALRTAGRCVIVAGDFNLTHRRIDHCDPENYTTDDGSVDFEAHPSRRWMESFLAEGRVDCFRHFHPLLSSRYTCWRVDTRARETNYGTRIDYIVTDQALLPDISGCYHLTRFPGSDHCPVVITAAPTLRLTIPQRNPPKLCARYLPGMGGKTVQLTSFYRAKRSHPDADEEPSDVVPPQPPQHLQSVSAFASQSTRPASPQVPLPPPPPPPKRARSSSTPPSVVAPTGPKQKSLSAFFGSAKSTSAAPVAFKASPPPPSVKPENSLVSTPSNASSRSSSSSPLPAALSDCGADLTPSELAAITAATQSAAKTAWKQMLRGPAPPPRCTGHGEPCVERTVKNGSAQNIGRKFYVCGRPKGHTNNPEASCNFFKWI</sequence>
<organism evidence="15 16">
    <name type="scientific">Capsaspora owczarzaki (strain ATCC 30864)</name>
    <dbReference type="NCBI Taxonomy" id="595528"/>
    <lineage>
        <taxon>Eukaryota</taxon>
        <taxon>Filasterea</taxon>
        <taxon>Capsaspora</taxon>
    </lineage>
</organism>
<evidence type="ECO:0000256" key="8">
    <source>
        <dbReference type="PIRSR" id="PIRSR604808-1"/>
    </source>
</evidence>
<accession>A0A0D2X0D5</accession>
<comment type="similarity">
    <text evidence="1 12">Belongs to the DNA repair enzymes AP/ExoA family.</text>
</comment>
<feature type="compositionally biased region" description="Low complexity" evidence="13">
    <location>
        <begin position="165"/>
        <end position="177"/>
    </location>
</feature>
<feature type="active site" evidence="8">
    <location>
        <position position="375"/>
    </location>
</feature>
<dbReference type="PANTHER" id="PTHR22748:SF4">
    <property type="entry name" value="DNA-(APURINIC OR APYRIMIDINIC SITE) ENDONUCLEASE 2"/>
    <property type="match status" value="1"/>
</dbReference>
<protein>
    <recommendedName>
        <fullName evidence="12">DNA-(apurinic or apyrimidinic site) endonuclease</fullName>
        <ecNumber evidence="12">3.1.-.-</ecNumber>
    </recommendedName>
</protein>
<proteinExistence type="inferred from homology"/>
<comment type="cofactor">
    <cofactor evidence="9 12">
        <name>Mg(2+)</name>
        <dbReference type="ChEBI" id="CHEBI:18420"/>
    </cofactor>
    <cofactor evidence="9 12">
        <name>Mn(2+)</name>
        <dbReference type="ChEBI" id="CHEBI:29035"/>
    </cofactor>
    <text evidence="9 12">Probably binds two magnesium or manganese ions per subunit.</text>
</comment>
<feature type="binding site" evidence="9">
    <location>
        <position position="517"/>
    </location>
    <ligand>
        <name>Mg(2+)</name>
        <dbReference type="ChEBI" id="CHEBI:18420"/>
        <label>1</label>
    </ligand>
</feature>
<evidence type="ECO:0000256" key="5">
    <source>
        <dbReference type="ARBA" id="ARBA00022833"/>
    </source>
</evidence>
<dbReference type="STRING" id="595528.A0A0D2X0D5"/>
<dbReference type="GO" id="GO:0006284">
    <property type="term" value="P:base-excision repair"/>
    <property type="evidence" value="ECO:0007669"/>
    <property type="project" value="TreeGrafter"/>
</dbReference>
<evidence type="ECO:0000256" key="10">
    <source>
        <dbReference type="PIRSR" id="PIRSR604808-3"/>
    </source>
</evidence>
<evidence type="ECO:0000256" key="3">
    <source>
        <dbReference type="ARBA" id="ARBA00022771"/>
    </source>
</evidence>
<keyword evidence="9" id="KW-0464">Manganese</keyword>
<feature type="binding site" evidence="9">
    <location>
        <position position="416"/>
    </location>
    <ligand>
        <name>Mg(2+)</name>
        <dbReference type="ChEBI" id="CHEBI:18420"/>
        <label>1</label>
    </ligand>
</feature>
<dbReference type="InterPro" id="IPR010666">
    <property type="entry name" value="Znf_GRF"/>
</dbReference>
<evidence type="ECO:0000256" key="7">
    <source>
        <dbReference type="ARBA" id="ARBA00023242"/>
    </source>
</evidence>
<feature type="compositionally biased region" description="Polar residues" evidence="13">
    <location>
        <begin position="583"/>
        <end position="596"/>
    </location>
</feature>
<feature type="compositionally biased region" description="Low complexity" evidence="13">
    <location>
        <begin position="44"/>
        <end position="53"/>
    </location>
</feature>
<keyword evidence="12" id="KW-0234">DNA repair</keyword>
<keyword evidence="3 11" id="KW-0863">Zinc-finger</keyword>
<dbReference type="EMBL" id="KE346360">
    <property type="protein sequence ID" value="KJE88869.1"/>
    <property type="molecule type" value="Genomic_DNA"/>
</dbReference>
<dbReference type="GO" id="GO:0003906">
    <property type="term" value="F:DNA-(apurinic or apyrimidinic site) endonuclease activity"/>
    <property type="evidence" value="ECO:0007669"/>
    <property type="project" value="TreeGrafter"/>
</dbReference>
<feature type="domain" description="GRF-type" evidence="14">
    <location>
        <begin position="728"/>
        <end position="775"/>
    </location>
</feature>
<dbReference type="Pfam" id="PF03372">
    <property type="entry name" value="Exo_endo_phos"/>
    <property type="match status" value="1"/>
</dbReference>
<feature type="binding site" evidence="9">
    <location>
        <position position="418"/>
    </location>
    <ligand>
        <name>Mg(2+)</name>
        <dbReference type="ChEBI" id="CHEBI:18420"/>
        <label>1</label>
    </ligand>
</feature>
<feature type="region of interest" description="Disordered" evidence="13">
    <location>
        <begin position="563"/>
        <end position="632"/>
    </location>
</feature>
<dbReference type="PROSITE" id="PS51999">
    <property type="entry name" value="ZF_GRF"/>
    <property type="match status" value="1"/>
</dbReference>
<feature type="site" description="Interaction with DNA substrate" evidence="10">
    <location>
        <position position="518"/>
    </location>
</feature>
<feature type="active site" description="Proton donor/acceptor" evidence="8">
    <location>
        <position position="416"/>
    </location>
</feature>
<feature type="binding site" evidence="9">
    <location>
        <position position="223"/>
    </location>
    <ligand>
        <name>Mg(2+)</name>
        <dbReference type="ChEBI" id="CHEBI:18420"/>
        <label>1</label>
    </ligand>
</feature>
<keyword evidence="12" id="KW-0227">DNA damage</keyword>
<dbReference type="Pfam" id="PF06839">
    <property type="entry name" value="Zn_ribbon_GRF"/>
    <property type="match status" value="1"/>
</dbReference>
<keyword evidence="16" id="KW-1185">Reference proteome</keyword>
<dbReference type="GO" id="GO:0008081">
    <property type="term" value="F:phosphoric diester hydrolase activity"/>
    <property type="evidence" value="ECO:0007669"/>
    <property type="project" value="TreeGrafter"/>
</dbReference>
<reference evidence="16" key="1">
    <citation type="submission" date="2011-02" db="EMBL/GenBank/DDBJ databases">
        <title>The Genome Sequence of Capsaspora owczarzaki ATCC 30864.</title>
        <authorList>
            <person name="Russ C."/>
            <person name="Cuomo C."/>
            <person name="Burger G."/>
            <person name="Gray M.W."/>
            <person name="Holland P.W.H."/>
            <person name="King N."/>
            <person name="Lang F.B.F."/>
            <person name="Roger A.J."/>
            <person name="Ruiz-Trillo I."/>
            <person name="Young S.K."/>
            <person name="Zeng Q."/>
            <person name="Gargeya S."/>
            <person name="Alvarado L."/>
            <person name="Berlin A."/>
            <person name="Chapman S.B."/>
            <person name="Chen Z."/>
            <person name="Freedman E."/>
            <person name="Gellesch M."/>
            <person name="Goldberg J."/>
            <person name="Griggs A."/>
            <person name="Gujja S."/>
            <person name="Heilman E."/>
            <person name="Heiman D."/>
            <person name="Howarth C."/>
            <person name="Mehta T."/>
            <person name="Neiman D."/>
            <person name="Pearson M."/>
            <person name="Roberts A."/>
            <person name="Saif S."/>
            <person name="Shea T."/>
            <person name="Shenoy N."/>
            <person name="Sisk P."/>
            <person name="Stolte C."/>
            <person name="Sykes S."/>
            <person name="White J."/>
            <person name="Yandava C."/>
            <person name="Haas B."/>
            <person name="Nusbaum C."/>
            <person name="Birren B."/>
        </authorList>
    </citation>
    <scope>NUCLEOTIDE SEQUENCE</scope>
    <source>
        <strain evidence="16">ATCC 30864</strain>
    </source>
</reference>
<dbReference type="PhylomeDB" id="A0A0D2X0D5"/>
<evidence type="ECO:0000256" key="9">
    <source>
        <dbReference type="PIRSR" id="PIRSR604808-2"/>
    </source>
</evidence>
<feature type="compositionally biased region" description="Low complexity" evidence="13">
    <location>
        <begin position="669"/>
        <end position="689"/>
    </location>
</feature>
<dbReference type="InParanoid" id="A0A0D2X0D5"/>
<dbReference type="NCBIfam" id="TIGR00633">
    <property type="entry name" value="xth"/>
    <property type="match status" value="1"/>
</dbReference>
<feature type="site" description="Transition state stabilizer" evidence="10">
    <location>
        <position position="418"/>
    </location>
</feature>
<dbReference type="SUPFAM" id="SSF56219">
    <property type="entry name" value="DNase I-like"/>
    <property type="match status" value="1"/>
</dbReference>
<feature type="compositionally biased region" description="Low complexity" evidence="13">
    <location>
        <begin position="118"/>
        <end position="132"/>
    </location>
</feature>
<dbReference type="PROSITE" id="PS51435">
    <property type="entry name" value="AP_NUCLEASE_F1_4"/>
    <property type="match status" value="1"/>
</dbReference>
<dbReference type="InterPro" id="IPR004808">
    <property type="entry name" value="AP_endonuc_1"/>
</dbReference>
<feature type="binding site" evidence="9">
    <location>
        <position position="518"/>
    </location>
    <ligand>
        <name>Mg(2+)</name>
        <dbReference type="ChEBI" id="CHEBI:18420"/>
        <label>1</label>
    </ligand>
</feature>
<dbReference type="OrthoDB" id="391817at2759"/>
<dbReference type="GO" id="GO:0008270">
    <property type="term" value="F:zinc ion binding"/>
    <property type="evidence" value="ECO:0007669"/>
    <property type="project" value="UniProtKB-KW"/>
</dbReference>
<dbReference type="Proteomes" id="UP000008743">
    <property type="component" value="Unassembled WGS sequence"/>
</dbReference>
<feature type="site" description="Important for catalytic activity" evidence="10">
    <location>
        <position position="492"/>
    </location>
</feature>
<dbReference type="Gene3D" id="3.60.10.10">
    <property type="entry name" value="Endonuclease/exonuclease/phosphatase"/>
    <property type="match status" value="2"/>
</dbReference>
<evidence type="ECO:0000256" key="1">
    <source>
        <dbReference type="ARBA" id="ARBA00007092"/>
    </source>
</evidence>
<feature type="region of interest" description="Disordered" evidence="13">
    <location>
        <begin position="44"/>
        <end position="64"/>
    </location>
</feature>
<dbReference type="AlphaFoldDB" id="A0A0D2X0D5"/>
<keyword evidence="15" id="KW-0255">Endonuclease</keyword>
<gene>
    <name evidence="15" type="ORF">CAOG_000445</name>
</gene>
<feature type="region of interest" description="Disordered" evidence="13">
    <location>
        <begin position="649"/>
        <end position="690"/>
    </location>
</feature>
<evidence type="ECO:0000256" key="6">
    <source>
        <dbReference type="ARBA" id="ARBA00022842"/>
    </source>
</evidence>
<evidence type="ECO:0000313" key="15">
    <source>
        <dbReference type="EMBL" id="KJE88869.1"/>
    </source>
</evidence>
<evidence type="ECO:0000259" key="14">
    <source>
        <dbReference type="PROSITE" id="PS51999"/>
    </source>
</evidence>
<evidence type="ECO:0000256" key="4">
    <source>
        <dbReference type="ARBA" id="ARBA00022801"/>
    </source>
</evidence>
<evidence type="ECO:0000256" key="12">
    <source>
        <dbReference type="RuleBase" id="RU362131"/>
    </source>
</evidence>
<keyword evidence="5" id="KW-0862">Zinc</keyword>
<evidence type="ECO:0000313" key="16">
    <source>
        <dbReference type="Proteomes" id="UP000008743"/>
    </source>
</evidence>
<keyword evidence="2 9" id="KW-0479">Metal-binding</keyword>
<keyword evidence="6 9" id="KW-0460">Magnesium</keyword>
<feature type="compositionally biased region" description="Pro residues" evidence="13">
    <location>
        <begin position="601"/>
        <end position="612"/>
    </location>
</feature>
<feature type="region of interest" description="Disordered" evidence="13">
    <location>
        <begin position="108"/>
        <end position="177"/>
    </location>
</feature>